<comment type="caution">
    <text evidence="1">The sequence shown here is derived from an EMBL/GenBank/DDBJ whole genome shotgun (WGS) entry which is preliminary data.</text>
</comment>
<dbReference type="InterPro" id="IPR008183">
    <property type="entry name" value="Aldose_1/G6P_1-epimerase"/>
</dbReference>
<proteinExistence type="predicted"/>
<dbReference type="PANTHER" id="PTHR10091:SF0">
    <property type="entry name" value="GALACTOSE MUTAROTASE"/>
    <property type="match status" value="1"/>
</dbReference>
<evidence type="ECO:0000313" key="2">
    <source>
        <dbReference type="Proteomes" id="UP000487882"/>
    </source>
</evidence>
<name>A0A7K1J2W0_9BIFI</name>
<dbReference type="GO" id="GO:0004034">
    <property type="term" value="F:aldose 1-epimerase activity"/>
    <property type="evidence" value="ECO:0007669"/>
    <property type="project" value="TreeGrafter"/>
</dbReference>
<dbReference type="GO" id="GO:0006006">
    <property type="term" value="P:glucose metabolic process"/>
    <property type="evidence" value="ECO:0007669"/>
    <property type="project" value="TreeGrafter"/>
</dbReference>
<dbReference type="EMBL" id="WNLP01000001">
    <property type="protein sequence ID" value="MUH58815.1"/>
    <property type="molecule type" value="Genomic_DNA"/>
</dbReference>
<dbReference type="GO" id="GO:0030246">
    <property type="term" value="F:carbohydrate binding"/>
    <property type="evidence" value="ECO:0007669"/>
    <property type="project" value="InterPro"/>
</dbReference>
<sequence length="313" mass="34138">MTLDLPRTGQQFSISHGDYSAVITELGATLRVFRYQGSDVTVALGPDDIVPCCEGRPLIPFPNRLAHGEYDFDGQHYQLPINEPERDNAIHGFGMNYYWTLEKLTESSVTLSWRVPLMPGYPFSLIVFMTYTLDDNGLHISCDAHNHGTGPAPWALALHPWFANGEDAHGDAIDAVTARCSLEIPANVHVLANENLVPTGTEPVDGTKFDFRKERLLNEQPYDDALTGLTHAADGTVTAVFTRPDGRRVAIIGDESITSFQVCTGTGFPEAIHPAGVAVEPQTAYANAFNTKTDLIEIAPGGTAHTTITYRVL</sequence>
<dbReference type="InterPro" id="IPR037480">
    <property type="entry name" value="YihR-like"/>
</dbReference>
<dbReference type="AlphaFoldDB" id="A0A7K1J2W0"/>
<dbReference type="SUPFAM" id="SSF74650">
    <property type="entry name" value="Galactose mutarotase-like"/>
    <property type="match status" value="1"/>
</dbReference>
<dbReference type="PANTHER" id="PTHR10091">
    <property type="entry name" value="ALDOSE-1-EPIMERASE"/>
    <property type="match status" value="1"/>
</dbReference>
<keyword evidence="2" id="KW-1185">Reference proteome</keyword>
<dbReference type="CDD" id="cd09022">
    <property type="entry name" value="Aldose_epim_Ec_YihR"/>
    <property type="match status" value="1"/>
</dbReference>
<dbReference type="Proteomes" id="UP000487882">
    <property type="component" value="Unassembled WGS sequence"/>
</dbReference>
<dbReference type="RefSeq" id="WP_155587916.1">
    <property type="nucleotide sequence ID" value="NZ_WNLP01000001.1"/>
</dbReference>
<dbReference type="GO" id="GO:0033499">
    <property type="term" value="P:galactose catabolic process via UDP-galactose, Leloir pathway"/>
    <property type="evidence" value="ECO:0007669"/>
    <property type="project" value="TreeGrafter"/>
</dbReference>
<organism evidence="1 2">
    <name type="scientific">Bifidobacterium canis</name>
    <dbReference type="NCBI Taxonomy" id="2610880"/>
    <lineage>
        <taxon>Bacteria</taxon>
        <taxon>Bacillati</taxon>
        <taxon>Actinomycetota</taxon>
        <taxon>Actinomycetes</taxon>
        <taxon>Bifidobacteriales</taxon>
        <taxon>Bifidobacteriaceae</taxon>
        <taxon>Bifidobacterium</taxon>
    </lineage>
</organism>
<accession>A0A7K1J2W0</accession>
<dbReference type="InterPro" id="IPR014718">
    <property type="entry name" value="GH-type_carb-bd"/>
</dbReference>
<reference evidence="1 2" key="1">
    <citation type="submission" date="2019-09" db="EMBL/GenBank/DDBJ databases">
        <title>Bifidobacterium canis sp. nov., isolated from the digestive tract of German Shepherd dog puppy.</title>
        <authorList>
            <person name="Bunesova V."/>
        </authorList>
    </citation>
    <scope>NUCLEOTIDE SEQUENCE [LARGE SCALE GENOMIC DNA]</scope>
    <source>
        <strain evidence="1 2">GSD1FS</strain>
    </source>
</reference>
<protein>
    <submittedName>
        <fullName evidence="1">Aldose 1-epimerase</fullName>
    </submittedName>
</protein>
<dbReference type="InterPro" id="IPR011013">
    <property type="entry name" value="Gal_mutarotase_sf_dom"/>
</dbReference>
<gene>
    <name evidence="1" type="ORF">GSD1FS_0107</name>
</gene>
<evidence type="ECO:0000313" key="1">
    <source>
        <dbReference type="EMBL" id="MUH58815.1"/>
    </source>
</evidence>
<dbReference type="Pfam" id="PF01263">
    <property type="entry name" value="Aldose_epim"/>
    <property type="match status" value="1"/>
</dbReference>
<dbReference type="Gene3D" id="2.70.98.10">
    <property type="match status" value="1"/>
</dbReference>